<evidence type="ECO:0000256" key="8">
    <source>
        <dbReference type="SAM" id="Phobius"/>
    </source>
</evidence>
<dbReference type="EMBL" id="CP001055">
    <property type="protein sequence ID" value="ACC97736.1"/>
    <property type="molecule type" value="Genomic_DNA"/>
</dbReference>
<feature type="transmembrane region" description="Helical" evidence="8">
    <location>
        <begin position="43"/>
        <end position="61"/>
    </location>
</feature>
<dbReference type="HOGENOM" id="CLU_031275_0_3_0"/>
<dbReference type="RefSeq" id="WP_012414351.1">
    <property type="nucleotide sequence ID" value="NC_010644.1"/>
</dbReference>
<proteinExistence type="inferred from homology"/>
<keyword evidence="6 8" id="KW-1133">Transmembrane helix</keyword>
<feature type="transmembrane region" description="Helical" evidence="8">
    <location>
        <begin position="225"/>
        <end position="250"/>
    </location>
</feature>
<dbReference type="KEGG" id="emi:Emin_0172"/>
<dbReference type="InterPro" id="IPR002549">
    <property type="entry name" value="AI-2E-like"/>
</dbReference>
<evidence type="ECO:0000256" key="1">
    <source>
        <dbReference type="ARBA" id="ARBA00004651"/>
    </source>
</evidence>
<reference evidence="9 10" key="1">
    <citation type="journal article" date="2009" name="Appl. Environ. Microbiol.">
        <title>Genomic analysis of 'Elusimicrobium minutum,' the first cultivated representative of the phylum 'Elusimicrobia' (formerly termite group 1).</title>
        <authorList>
            <person name="Herlemann D.P.R."/>
            <person name="Geissinger O."/>
            <person name="Ikeda-Ohtsubo W."/>
            <person name="Kunin V."/>
            <person name="Sun H."/>
            <person name="Lapidus A."/>
            <person name="Hugenholtz P."/>
            <person name="Brune A."/>
        </authorList>
    </citation>
    <scope>NUCLEOTIDE SEQUENCE [LARGE SCALE GENOMIC DNA]</scope>
    <source>
        <strain evidence="9 10">Pei191</strain>
    </source>
</reference>
<keyword evidence="10" id="KW-1185">Reference proteome</keyword>
<keyword evidence="3" id="KW-0813">Transport</keyword>
<comment type="subcellular location">
    <subcellularLocation>
        <location evidence="1">Cell membrane</location>
        <topology evidence="1">Multi-pass membrane protein</topology>
    </subcellularLocation>
</comment>
<feature type="transmembrane region" description="Helical" evidence="8">
    <location>
        <begin position="151"/>
        <end position="173"/>
    </location>
</feature>
<dbReference type="PANTHER" id="PTHR21716">
    <property type="entry name" value="TRANSMEMBRANE PROTEIN"/>
    <property type="match status" value="1"/>
</dbReference>
<evidence type="ECO:0000313" key="9">
    <source>
        <dbReference type="EMBL" id="ACC97736.1"/>
    </source>
</evidence>
<evidence type="ECO:0000256" key="4">
    <source>
        <dbReference type="ARBA" id="ARBA00022475"/>
    </source>
</evidence>
<dbReference type="GO" id="GO:0005886">
    <property type="term" value="C:plasma membrane"/>
    <property type="evidence" value="ECO:0007669"/>
    <property type="project" value="UniProtKB-SubCell"/>
</dbReference>
<comment type="similarity">
    <text evidence="2">Belongs to the autoinducer-2 exporter (AI-2E) (TC 2.A.86) family.</text>
</comment>
<keyword evidence="7 8" id="KW-0472">Membrane</keyword>
<feature type="transmembrane region" description="Helical" evidence="8">
    <location>
        <begin position="70"/>
        <end position="92"/>
    </location>
</feature>
<evidence type="ECO:0000256" key="2">
    <source>
        <dbReference type="ARBA" id="ARBA00009773"/>
    </source>
</evidence>
<dbReference type="AlphaFoldDB" id="B2KBP9"/>
<accession>B2KBP9</accession>
<gene>
    <name evidence="9" type="ordered locus">Emin_0172</name>
</gene>
<dbReference type="PANTHER" id="PTHR21716:SF53">
    <property type="entry name" value="PERMEASE PERM-RELATED"/>
    <property type="match status" value="1"/>
</dbReference>
<dbReference type="Proteomes" id="UP000001029">
    <property type="component" value="Chromosome"/>
</dbReference>
<evidence type="ECO:0000256" key="5">
    <source>
        <dbReference type="ARBA" id="ARBA00022692"/>
    </source>
</evidence>
<evidence type="ECO:0000313" key="10">
    <source>
        <dbReference type="Proteomes" id="UP000001029"/>
    </source>
</evidence>
<evidence type="ECO:0000256" key="6">
    <source>
        <dbReference type="ARBA" id="ARBA00022989"/>
    </source>
</evidence>
<protein>
    <submittedName>
        <fullName evidence="9">Putative permease</fullName>
    </submittedName>
</protein>
<dbReference type="Pfam" id="PF01594">
    <property type="entry name" value="AI-2E_transport"/>
    <property type="match status" value="1"/>
</dbReference>
<dbReference type="OrthoDB" id="9799225at2"/>
<dbReference type="STRING" id="445932.Emin_0172"/>
<keyword evidence="5 8" id="KW-0812">Transmembrane</keyword>
<name>B2KBP9_ELUMP</name>
<keyword evidence="4" id="KW-1003">Cell membrane</keyword>
<sequence length="347" mass="37978">MSEHIERIISSTKVLHFISVCVAILASVALAFCLIFTKSVSMPFVIAVLIYTVLAPMIRFLTKKTKMPNLLILSLTFLAVCGLTALVAIFIYNSIGSFISGADAYREKLIDIANWATFTASKYNFHIDNAFILDALRNLPVFTFVKSLGSVLLSLSISTFLVIIILFFFFAGSRAAEQKTTKESKTMQEIQSRISFYITVKVAVSLITGIVVWIILGAFNVELAFMFGFITFFLNFIPNVGSIVAVLLPVPVIFLQYGLGSRFIIIMSLAITAQFVLGNIIEPKVMGSAVDMHPVTVICALVVWSLIWGIAGAFLAVPLTAAIQVVMARFKTTAPLAELMAGRIPSF</sequence>
<evidence type="ECO:0000256" key="3">
    <source>
        <dbReference type="ARBA" id="ARBA00022448"/>
    </source>
</evidence>
<evidence type="ECO:0000256" key="7">
    <source>
        <dbReference type="ARBA" id="ARBA00023136"/>
    </source>
</evidence>
<feature type="transmembrane region" description="Helical" evidence="8">
    <location>
        <begin position="301"/>
        <end position="323"/>
    </location>
</feature>
<feature type="transmembrane region" description="Helical" evidence="8">
    <location>
        <begin position="194"/>
        <end position="219"/>
    </location>
</feature>
<organism evidence="9 10">
    <name type="scientific">Elusimicrobium minutum (strain Pei191)</name>
    <dbReference type="NCBI Taxonomy" id="445932"/>
    <lineage>
        <taxon>Bacteria</taxon>
        <taxon>Pseudomonadati</taxon>
        <taxon>Elusimicrobiota</taxon>
        <taxon>Elusimicrobia</taxon>
        <taxon>Elusimicrobiales</taxon>
        <taxon>Elusimicrobiaceae</taxon>
        <taxon>Elusimicrobium</taxon>
    </lineage>
</organism>
<feature type="transmembrane region" description="Helical" evidence="8">
    <location>
        <begin position="262"/>
        <end position="281"/>
    </location>
</feature>
<feature type="transmembrane region" description="Helical" evidence="8">
    <location>
        <begin position="14"/>
        <end position="37"/>
    </location>
</feature>